<feature type="transmembrane region" description="Helical" evidence="3">
    <location>
        <begin position="295"/>
        <end position="317"/>
    </location>
</feature>
<keyword evidence="6" id="KW-0012">Acyltransferase</keyword>
<dbReference type="AlphaFoldDB" id="N4WPQ9"/>
<keyword evidence="3" id="KW-1133">Transmembrane helix</keyword>
<dbReference type="RefSeq" id="WP_003463534.1">
    <property type="nucleotide sequence ID" value="NZ_APML01000006.1"/>
</dbReference>
<keyword evidence="3" id="KW-0472">Membrane</keyword>
<dbReference type="PATRIC" id="fig|1308866.3.peg.384"/>
<feature type="transmembrane region" description="Helical" evidence="3">
    <location>
        <begin position="78"/>
        <end position="97"/>
    </location>
</feature>
<reference evidence="6 7" key="1">
    <citation type="submission" date="2013-03" db="EMBL/GenBank/DDBJ databases">
        <title>Draft genome sequence of Gracibacillus halophilus YIM-C55.5, a moderately halophilic and thermophilic organism from the Xiaochaidamu salt lake.</title>
        <authorList>
            <person name="Sugumar T."/>
            <person name="Polireddy D.R."/>
            <person name="Antony A."/>
            <person name="Madhava Y.R."/>
            <person name="Sivakumar N."/>
        </authorList>
    </citation>
    <scope>NUCLEOTIDE SEQUENCE [LARGE SCALE GENOMIC DNA]</scope>
    <source>
        <strain evidence="6 7">YIM-C55.5</strain>
    </source>
</reference>
<name>N4WPQ9_9BACI</name>
<proteinExistence type="inferred from homology"/>
<dbReference type="OrthoDB" id="9796461at2"/>
<organism evidence="6 7">
    <name type="scientific">Gracilibacillus halophilus YIM-C55.5</name>
    <dbReference type="NCBI Taxonomy" id="1308866"/>
    <lineage>
        <taxon>Bacteria</taxon>
        <taxon>Bacillati</taxon>
        <taxon>Bacillota</taxon>
        <taxon>Bacilli</taxon>
        <taxon>Bacillales</taxon>
        <taxon>Bacillaceae</taxon>
        <taxon>Gracilibacillus</taxon>
    </lineage>
</organism>
<keyword evidence="7" id="KW-1185">Reference proteome</keyword>
<feature type="transmembrane region" description="Helical" evidence="3">
    <location>
        <begin position="141"/>
        <end position="164"/>
    </location>
</feature>
<evidence type="ECO:0000256" key="3">
    <source>
        <dbReference type="SAM" id="Phobius"/>
    </source>
</evidence>
<feature type="transmembrane region" description="Helical" evidence="3">
    <location>
        <begin position="39"/>
        <end position="57"/>
    </location>
</feature>
<dbReference type="InterPro" id="IPR050879">
    <property type="entry name" value="Acyltransferase_3"/>
</dbReference>
<feature type="transmembrane region" description="Helical" evidence="3">
    <location>
        <begin position="207"/>
        <end position="227"/>
    </location>
</feature>
<evidence type="ECO:0000313" key="7">
    <source>
        <dbReference type="Proteomes" id="UP000012283"/>
    </source>
</evidence>
<accession>N4WPQ9</accession>
<sequence>MNDLRIPDKRFRPEIEGIRALAALLVAIYHIWINSVSGGVDVFFIVSGYLITTSLVSKITRDGTIRFFDYLFGLFRRLLPLALIVIFFTTVMSIYLLPKSRWGETIPEIFASIFYYQNWQLANNAIDYLAQNNSASPLQHFWALSLQGQFYITWPLLILIVFFVSKRLLKTPIRKTLLVSLSFVFIISLGYSMYITSNNQSWAYFDSFARVWEFSLGGILALVIPYLKFNRMVHLIIGWMGVAVISLTGVMIPVSNTFPGFAALIPTTAVILVLVSAENNHKFSVHHLLGTRPFLFFGSISYAFYLWHWPILIFYYTHFNVDSVPFVDGLYIILIAFVLSFISSRIIESPIRKVSVQTAKLRLTTILLLFLIPVIAMSTAWNMYFTQSTTASTTEDSIKTVSTRLAKNSDTTSSNNELIPSLLKAPEDLSKVYDRSECYTKMTETEVKTCSVGETENPSYTIALIGGSHSGHWYTPLMEIAKNLNLQIDLYIKDACRFSTKDFDGVLSESCMTWNQNVVEPLIESNPDLVFTTASVSKGETIPQGYLEMWEKLEGNTHVFAVRDNPYMPEDIPQCIEEKGIEECSTDRDKVLADTKPWENTEDVPNNVTFADLSDYYCDDDTCYPVLNNIIVYRDSHHFSATFAKTLAPPLQEHIEITLDKIDTKNSLDS</sequence>
<dbReference type="GO" id="GO:0016020">
    <property type="term" value="C:membrane"/>
    <property type="evidence" value="ECO:0007669"/>
    <property type="project" value="TreeGrafter"/>
</dbReference>
<gene>
    <name evidence="6" type="ORF">J416_01894</name>
</gene>
<feature type="transmembrane region" description="Helical" evidence="3">
    <location>
        <begin position="258"/>
        <end position="275"/>
    </location>
</feature>
<keyword evidence="3" id="KW-0812">Transmembrane</keyword>
<dbReference type="GO" id="GO:0009103">
    <property type="term" value="P:lipopolysaccharide biosynthetic process"/>
    <property type="evidence" value="ECO:0007669"/>
    <property type="project" value="TreeGrafter"/>
</dbReference>
<feature type="transmembrane region" description="Helical" evidence="3">
    <location>
        <begin position="323"/>
        <end position="342"/>
    </location>
</feature>
<evidence type="ECO:0000256" key="2">
    <source>
        <dbReference type="ARBA" id="ARBA00007400"/>
    </source>
</evidence>
<evidence type="ECO:0000256" key="1">
    <source>
        <dbReference type="ARBA" id="ARBA00004370"/>
    </source>
</evidence>
<evidence type="ECO:0000259" key="4">
    <source>
        <dbReference type="Pfam" id="PF01757"/>
    </source>
</evidence>
<feature type="domain" description="Acyltransferase 3" evidence="4">
    <location>
        <begin position="14"/>
        <end position="344"/>
    </location>
</feature>
<dbReference type="eggNOG" id="COG1835">
    <property type="taxonomic scope" value="Bacteria"/>
</dbReference>
<dbReference type="PANTHER" id="PTHR23028">
    <property type="entry name" value="ACETYLTRANSFERASE"/>
    <property type="match status" value="1"/>
</dbReference>
<dbReference type="InterPro" id="IPR002656">
    <property type="entry name" value="Acyl_transf_3_dom"/>
</dbReference>
<feature type="transmembrane region" description="Helical" evidence="3">
    <location>
        <begin position="176"/>
        <end position="195"/>
    </location>
</feature>
<dbReference type="InterPro" id="IPR043968">
    <property type="entry name" value="SGNH"/>
</dbReference>
<feature type="transmembrane region" description="Helical" evidence="3">
    <location>
        <begin position="15"/>
        <end position="33"/>
    </location>
</feature>
<evidence type="ECO:0000313" key="6">
    <source>
        <dbReference type="EMBL" id="ENH98077.1"/>
    </source>
</evidence>
<dbReference type="Pfam" id="PF19040">
    <property type="entry name" value="SGNH"/>
    <property type="match status" value="1"/>
</dbReference>
<dbReference type="PANTHER" id="PTHR23028:SF53">
    <property type="entry name" value="ACYL_TRANSF_3 DOMAIN-CONTAINING PROTEIN"/>
    <property type="match status" value="1"/>
</dbReference>
<comment type="subcellular location">
    <subcellularLocation>
        <location evidence="1">Membrane</location>
    </subcellularLocation>
</comment>
<keyword evidence="6" id="KW-0808">Transferase</keyword>
<dbReference type="Pfam" id="PF01757">
    <property type="entry name" value="Acyl_transf_3"/>
    <property type="match status" value="1"/>
</dbReference>
<evidence type="ECO:0000259" key="5">
    <source>
        <dbReference type="Pfam" id="PF19040"/>
    </source>
</evidence>
<feature type="transmembrane region" description="Helical" evidence="3">
    <location>
        <begin position="234"/>
        <end position="252"/>
    </location>
</feature>
<dbReference type="EMBL" id="APML01000006">
    <property type="protein sequence ID" value="ENH98077.1"/>
    <property type="molecule type" value="Genomic_DNA"/>
</dbReference>
<protein>
    <submittedName>
        <fullName evidence="6">Acyltransferase 3</fullName>
    </submittedName>
</protein>
<comment type="similarity">
    <text evidence="2">Belongs to the acyltransferase 3 family.</text>
</comment>
<comment type="caution">
    <text evidence="6">The sequence shown here is derived from an EMBL/GenBank/DDBJ whole genome shotgun (WGS) entry which is preliminary data.</text>
</comment>
<dbReference type="STRING" id="1308866.J416_01894"/>
<dbReference type="Proteomes" id="UP000012283">
    <property type="component" value="Unassembled WGS sequence"/>
</dbReference>
<feature type="transmembrane region" description="Helical" evidence="3">
    <location>
        <begin position="363"/>
        <end position="384"/>
    </location>
</feature>
<dbReference type="GO" id="GO:0016747">
    <property type="term" value="F:acyltransferase activity, transferring groups other than amino-acyl groups"/>
    <property type="evidence" value="ECO:0007669"/>
    <property type="project" value="InterPro"/>
</dbReference>
<feature type="domain" description="SGNH" evidence="5">
    <location>
        <begin position="438"/>
        <end position="651"/>
    </location>
</feature>